<dbReference type="SUPFAM" id="SSF51735">
    <property type="entry name" value="NAD(P)-binding Rossmann-fold domains"/>
    <property type="match status" value="1"/>
</dbReference>
<dbReference type="Proteomes" id="UP000251341">
    <property type="component" value="Unassembled WGS sequence"/>
</dbReference>
<dbReference type="GO" id="GO:0030267">
    <property type="term" value="F:glyoxylate reductase (NADPH) activity"/>
    <property type="evidence" value="ECO:0007669"/>
    <property type="project" value="TreeGrafter"/>
</dbReference>
<evidence type="ECO:0000256" key="4">
    <source>
        <dbReference type="RuleBase" id="RU003719"/>
    </source>
</evidence>
<dbReference type="SUPFAM" id="SSF52283">
    <property type="entry name" value="Formate/glycerate dehydrogenase catalytic domain-like"/>
    <property type="match status" value="1"/>
</dbReference>
<proteinExistence type="inferred from homology"/>
<reference evidence="7 8" key="1">
    <citation type="submission" date="2017-04" db="EMBL/GenBank/DDBJ databases">
        <title>Unexpected and diverse lifestyles within the genus Limnohabitans.</title>
        <authorList>
            <person name="Kasalicky V."/>
            <person name="Mehrshad M."/>
            <person name="Andrei S.-A."/>
            <person name="Salcher M."/>
            <person name="Kratochvilova H."/>
            <person name="Simek K."/>
            <person name="Ghai R."/>
        </authorList>
    </citation>
    <scope>NUCLEOTIDE SEQUENCE [LARGE SCALE GENOMIC DNA]</scope>
    <source>
        <strain evidence="7 8">MWH-C5</strain>
    </source>
</reference>
<dbReference type="InterPro" id="IPR006139">
    <property type="entry name" value="D-isomer_2_OHA_DH_cat_dom"/>
</dbReference>
<comment type="similarity">
    <text evidence="4">Belongs to the D-isomer specific 2-hydroxyacid dehydrogenase family.</text>
</comment>
<dbReference type="InterPro" id="IPR036291">
    <property type="entry name" value="NAD(P)-bd_dom_sf"/>
</dbReference>
<dbReference type="GO" id="GO:0005829">
    <property type="term" value="C:cytosol"/>
    <property type="evidence" value="ECO:0007669"/>
    <property type="project" value="TreeGrafter"/>
</dbReference>
<dbReference type="FunFam" id="3.40.50.720:FF:000213">
    <property type="entry name" value="Putative 2-hydroxyacid dehydrogenase"/>
    <property type="match status" value="1"/>
</dbReference>
<dbReference type="Pfam" id="PF00389">
    <property type="entry name" value="2-Hacid_dh"/>
    <property type="match status" value="1"/>
</dbReference>
<keyword evidence="2 4" id="KW-0560">Oxidoreductase</keyword>
<dbReference type="AlphaFoldDB" id="A0A315EKT3"/>
<dbReference type="Pfam" id="PF02826">
    <property type="entry name" value="2-Hacid_dh_C"/>
    <property type="match status" value="1"/>
</dbReference>
<comment type="caution">
    <text evidence="7">The sequence shown here is derived from an EMBL/GenBank/DDBJ whole genome shotgun (WGS) entry which is preliminary data.</text>
</comment>
<dbReference type="PANTHER" id="PTHR10996">
    <property type="entry name" value="2-HYDROXYACID DEHYDROGENASE-RELATED"/>
    <property type="match status" value="1"/>
</dbReference>
<dbReference type="InterPro" id="IPR050223">
    <property type="entry name" value="D-isomer_2-hydroxyacid_DH"/>
</dbReference>
<dbReference type="InterPro" id="IPR006140">
    <property type="entry name" value="D-isomer_DH_NAD-bd"/>
</dbReference>
<dbReference type="Gene3D" id="3.40.50.720">
    <property type="entry name" value="NAD(P)-binding Rossmann-like Domain"/>
    <property type="match status" value="2"/>
</dbReference>
<feature type="domain" description="D-isomer specific 2-hydroxyacid dehydrogenase catalytic" evidence="5">
    <location>
        <begin position="33"/>
        <end position="309"/>
    </location>
</feature>
<dbReference type="PANTHER" id="PTHR10996:SF178">
    <property type="entry name" value="2-HYDROXYACID DEHYDROGENASE YGL185C-RELATED"/>
    <property type="match status" value="1"/>
</dbReference>
<evidence type="ECO:0000256" key="2">
    <source>
        <dbReference type="ARBA" id="ARBA00023002"/>
    </source>
</evidence>
<evidence type="ECO:0000256" key="1">
    <source>
        <dbReference type="ARBA" id="ARBA00022857"/>
    </source>
</evidence>
<evidence type="ECO:0000259" key="6">
    <source>
        <dbReference type="Pfam" id="PF02826"/>
    </source>
</evidence>
<dbReference type="EMBL" id="NESP01000001">
    <property type="protein sequence ID" value="PUE58510.1"/>
    <property type="molecule type" value="Genomic_DNA"/>
</dbReference>
<dbReference type="GO" id="GO:0016618">
    <property type="term" value="F:hydroxypyruvate reductase [NAD(P)H] activity"/>
    <property type="evidence" value="ECO:0007669"/>
    <property type="project" value="TreeGrafter"/>
</dbReference>
<keyword evidence="3" id="KW-0520">NAD</keyword>
<keyword evidence="1" id="KW-0521">NADP</keyword>
<dbReference type="CDD" id="cd12156">
    <property type="entry name" value="HPPR"/>
    <property type="match status" value="1"/>
</dbReference>
<dbReference type="GO" id="GO:0051287">
    <property type="term" value="F:NAD binding"/>
    <property type="evidence" value="ECO:0007669"/>
    <property type="project" value="InterPro"/>
</dbReference>
<protein>
    <submittedName>
        <fullName evidence="7">Hydroxyacid dehydrogenase</fullName>
    </submittedName>
</protein>
<feature type="domain" description="D-isomer specific 2-hydroxyacid dehydrogenase NAD-binding" evidence="6">
    <location>
        <begin position="109"/>
        <end position="281"/>
    </location>
</feature>
<dbReference type="RefSeq" id="WP_108401586.1">
    <property type="nucleotide sequence ID" value="NZ_NESP01000001.1"/>
</dbReference>
<keyword evidence="8" id="KW-1185">Reference proteome</keyword>
<evidence type="ECO:0000259" key="5">
    <source>
        <dbReference type="Pfam" id="PF00389"/>
    </source>
</evidence>
<evidence type="ECO:0000313" key="7">
    <source>
        <dbReference type="EMBL" id="PUE58510.1"/>
    </source>
</evidence>
<organism evidence="7 8">
    <name type="scientific">Limnohabitans curvus</name>
    <dbReference type="NCBI Taxonomy" id="323423"/>
    <lineage>
        <taxon>Bacteria</taxon>
        <taxon>Pseudomonadati</taxon>
        <taxon>Pseudomonadota</taxon>
        <taxon>Betaproteobacteria</taxon>
        <taxon>Burkholderiales</taxon>
        <taxon>Comamonadaceae</taxon>
        <taxon>Limnohabitans</taxon>
    </lineage>
</organism>
<gene>
    <name evidence="7" type="ORF">B9Z44_02185</name>
</gene>
<accession>A0A315EKT3</accession>
<evidence type="ECO:0000313" key="8">
    <source>
        <dbReference type="Proteomes" id="UP000251341"/>
    </source>
</evidence>
<evidence type="ECO:0000256" key="3">
    <source>
        <dbReference type="ARBA" id="ARBA00023027"/>
    </source>
</evidence>
<name>A0A315EKT3_9BURK</name>
<sequence length="312" mass="33431">MKTKLLNVGRLPGPLESRLAQSYELLTWPANPEAAQALLADHAASITGLVSSAASGVSNDLIDRLPHVRVISNFGVGLDKIDVAYAKARGIAVGYTPDVLNDCVADTAFGLMLDIGRGLSAADRFVRDQKWTHTTFPLGFKVSGAKLGIVGMGRIGRTIAKRATGFDMEIRYHARNPVTDVTWAHVPSLLELAKWSDFLIVITAGGAETKHLINADVLSALGPQGFLINVARGSVVDEIALMEALEKKTIAGAGLDVFANEPHVPERLMHLENIVMLPHIASATQQTRQAMADRVFDNLTSFFKAGCLISAA</sequence>